<proteinExistence type="predicted"/>
<dbReference type="PANTHER" id="PTHR23324">
    <property type="entry name" value="SEC14 RELATED PROTEIN"/>
    <property type="match status" value="1"/>
</dbReference>
<evidence type="ECO:0000259" key="1">
    <source>
        <dbReference type="PROSITE" id="PS50191"/>
    </source>
</evidence>
<accession>A0A8J2NSF7</accession>
<dbReference type="Pfam" id="PF00650">
    <property type="entry name" value="CRAL_TRIO"/>
    <property type="match status" value="1"/>
</dbReference>
<dbReference type="EMBL" id="CAJVCH010041604">
    <property type="protein sequence ID" value="CAG7716837.1"/>
    <property type="molecule type" value="Genomic_DNA"/>
</dbReference>
<protein>
    <recommendedName>
        <fullName evidence="1">CRAL-TRIO domain-containing protein</fullName>
    </recommendedName>
</protein>
<comment type="caution">
    <text evidence="2">The sequence shown here is derived from an EMBL/GenBank/DDBJ whole genome shotgun (WGS) entry which is preliminary data.</text>
</comment>
<evidence type="ECO:0000313" key="3">
    <source>
        <dbReference type="Proteomes" id="UP000708208"/>
    </source>
</evidence>
<keyword evidence="3" id="KW-1185">Reference proteome</keyword>
<dbReference type="InterPro" id="IPR051064">
    <property type="entry name" value="SEC14/CRAL-TRIO_domain"/>
</dbReference>
<dbReference type="GO" id="GO:0005737">
    <property type="term" value="C:cytoplasm"/>
    <property type="evidence" value="ECO:0007669"/>
    <property type="project" value="TreeGrafter"/>
</dbReference>
<organism evidence="2 3">
    <name type="scientific">Allacma fusca</name>
    <dbReference type="NCBI Taxonomy" id="39272"/>
    <lineage>
        <taxon>Eukaryota</taxon>
        <taxon>Metazoa</taxon>
        <taxon>Ecdysozoa</taxon>
        <taxon>Arthropoda</taxon>
        <taxon>Hexapoda</taxon>
        <taxon>Collembola</taxon>
        <taxon>Symphypleona</taxon>
        <taxon>Sminthuridae</taxon>
        <taxon>Allacma</taxon>
    </lineage>
</organism>
<dbReference type="AlphaFoldDB" id="A0A8J2NSF7"/>
<dbReference type="InterPro" id="IPR001251">
    <property type="entry name" value="CRAL-TRIO_dom"/>
</dbReference>
<dbReference type="PANTHER" id="PTHR23324:SF83">
    <property type="entry name" value="SEC14-LIKE PROTEIN 2"/>
    <property type="match status" value="1"/>
</dbReference>
<sequence>MGSQSLISSFLTKTAEYQNFTLEDTIHHAKEVDSWRAPRELQEKFPYYLAGYDFKDQPVWVAEVGKYNIKEQVLKGHDAAHNLTLYLFQGVHRIIKSMMLKDTPTKEIRKVFFIGDCEGLDLNQATHLPTVSYALNIIRKYTDFVSLITGHVVGINVNYVATLAFESLHPALGNAFESIELHGSDKAKWKTVLQKWLPAKAIPTWYGGSKEFKPIKVYG</sequence>
<gene>
    <name evidence="2" type="ORF">AFUS01_LOCUS6324</name>
</gene>
<dbReference type="PROSITE" id="PS50191">
    <property type="entry name" value="CRAL_TRIO"/>
    <property type="match status" value="1"/>
</dbReference>
<dbReference type="OrthoDB" id="1434354at2759"/>
<reference evidence="2" key="1">
    <citation type="submission" date="2021-06" db="EMBL/GenBank/DDBJ databases">
        <authorList>
            <person name="Hodson N. C."/>
            <person name="Mongue J. A."/>
            <person name="Jaron S. K."/>
        </authorList>
    </citation>
    <scope>NUCLEOTIDE SEQUENCE</scope>
</reference>
<name>A0A8J2NSF7_9HEXA</name>
<feature type="domain" description="CRAL-TRIO" evidence="1">
    <location>
        <begin position="37"/>
        <end position="214"/>
    </location>
</feature>
<dbReference type="Proteomes" id="UP000708208">
    <property type="component" value="Unassembled WGS sequence"/>
</dbReference>
<evidence type="ECO:0000313" key="2">
    <source>
        <dbReference type="EMBL" id="CAG7716837.1"/>
    </source>
</evidence>